<feature type="chain" id="PRO_5019422232" evidence="2">
    <location>
        <begin position="19"/>
        <end position="828"/>
    </location>
</feature>
<dbReference type="PANTHER" id="PTHR33925">
    <property type="entry name" value="PLASTID DIVISION PROTEIN CDP1, CHLOROPLASTIC-RELATED"/>
    <property type="match status" value="1"/>
</dbReference>
<proteinExistence type="predicted"/>
<feature type="region of interest" description="Disordered" evidence="1">
    <location>
        <begin position="378"/>
        <end position="401"/>
    </location>
</feature>
<organism evidence="6 7">
    <name type="scientific">Vitis vinifera</name>
    <name type="common">Grape</name>
    <dbReference type="NCBI Taxonomy" id="29760"/>
    <lineage>
        <taxon>Eukaryota</taxon>
        <taxon>Viridiplantae</taxon>
        <taxon>Streptophyta</taxon>
        <taxon>Embryophyta</taxon>
        <taxon>Tracheophyta</taxon>
        <taxon>Spermatophyta</taxon>
        <taxon>Magnoliopsida</taxon>
        <taxon>eudicotyledons</taxon>
        <taxon>Gunneridae</taxon>
        <taxon>Pentapetalae</taxon>
        <taxon>rosids</taxon>
        <taxon>Vitales</taxon>
        <taxon>Vitaceae</taxon>
        <taxon>Viteae</taxon>
        <taxon>Vitis</taxon>
    </lineage>
</organism>
<dbReference type="Pfam" id="PF25515">
    <property type="entry name" value="Arm_PDR"/>
    <property type="match status" value="1"/>
</dbReference>
<dbReference type="Proteomes" id="UP000288805">
    <property type="component" value="Unassembled WGS sequence"/>
</dbReference>
<evidence type="ECO:0000256" key="1">
    <source>
        <dbReference type="SAM" id="MobiDB-lite"/>
    </source>
</evidence>
<evidence type="ECO:0000313" key="6">
    <source>
        <dbReference type="EMBL" id="RVW85493.1"/>
    </source>
</evidence>
<evidence type="ECO:0000259" key="4">
    <source>
        <dbReference type="Pfam" id="PF23468"/>
    </source>
</evidence>
<dbReference type="Pfam" id="PF13355">
    <property type="entry name" value="ARC6-like_IMS"/>
    <property type="match status" value="1"/>
</dbReference>
<sequence>MSMASSSGCIVLVGTTSAVESSSAGVGGCSSPVVLQFDVALGGSNGGGLSRVCRVRIGVRSGRRWRSRAIRELHQQKNQIHGGPGNAAPTTTVEIPVSCYQIVGVPDQAEKDEIVKSVMVLKNAEDLLMDVRDKLLFEPEYAGNVKEKIPPKSALRIPWAWLPGALCLLQEVGEEKLVLDIGRRALQHPDAKPYIHDLILSMALAEIGFEKNKVSYGFEALARAQCLLRSKMSLGKMALLSQFLLRYSYLVEASATNFVENIDAIEESLEELAPACTLELLGMPYIPENTERRRGAIAALCELLRQGLDVETSCQVQDWPCFLSRALNRLMINKAKVICECLIASDGVDLKFEEAFCSFLLGQGDQAEAVERLRQLESGSNTASRNSIPGKEIKDSSNANPSLTAAEIEQELWLKEAVLSVFPDTRDCSPSLASFFGAEKRTPRNRQTKGALLTVPSVNHRPISTALASDRRDIEEPLSYKNSSRHLGSAVKQLAPADLQSPLILGQEWVTFVTVLGCVVLMTFKLSGLKFGRMRTTSRLASHKSIVETSSLARTTDPSLDCRSSITYKLKKLLVKVTKQLRNRSDGGNLQSSGLAANLSSSMAAVDRSPMPMQEAEMLVKQWQAAKAQALGPSHQIDSLSEVLDDSMLVQWQALADAARLKSCFWRFVLLQLSVIRADILSDSTGIEMAEIEALLEEAAELVDESQPKNPNYYSTYLPKGSSKPKYFQNAQGRQCLGKEALYCIRKLYNARKLSTCLVPGQMRLLFIVTSGTLWNTQRSLTTLEFSTQFLCSSKIFHTPPLVTSVDCSKRFQKLPVLLYKFKRGSFE</sequence>
<feature type="domain" description="Plastid division protein CDP1-like 1st alpha solenoid" evidence="5">
    <location>
        <begin position="156"/>
        <end position="320"/>
    </location>
</feature>
<comment type="caution">
    <text evidence="6">The sequence shown here is derived from an EMBL/GenBank/DDBJ whole genome shotgun (WGS) entry which is preliminary data.</text>
</comment>
<accession>A0A438HLZ6</accession>
<dbReference type="Pfam" id="PF23468">
    <property type="entry name" value="ARC6"/>
    <property type="match status" value="1"/>
</dbReference>
<feature type="domain" description="Plastid division protein CDP1-like 2nd alpha solenoid" evidence="4">
    <location>
        <begin position="344"/>
        <end position="437"/>
    </location>
</feature>
<dbReference type="InterPro" id="IPR057137">
    <property type="entry name" value="CDP1-like_a_solenoid_2"/>
</dbReference>
<name>A0A438HLZ6_VITVI</name>
<evidence type="ECO:0000256" key="2">
    <source>
        <dbReference type="SAM" id="SignalP"/>
    </source>
</evidence>
<dbReference type="AlphaFoldDB" id="A0A438HLZ6"/>
<keyword evidence="2" id="KW-0732">Signal</keyword>
<dbReference type="InterPro" id="IPR025344">
    <property type="entry name" value="CDP1-like_IMS"/>
</dbReference>
<evidence type="ECO:0000259" key="5">
    <source>
        <dbReference type="Pfam" id="PF25515"/>
    </source>
</evidence>
<evidence type="ECO:0000259" key="3">
    <source>
        <dbReference type="Pfam" id="PF13355"/>
    </source>
</evidence>
<dbReference type="EMBL" id="QGNW01000203">
    <property type="protein sequence ID" value="RVW85493.1"/>
    <property type="molecule type" value="Genomic_DNA"/>
</dbReference>
<dbReference type="PANTHER" id="PTHR33925:SF2">
    <property type="entry name" value="PLASTID DIVISION PROTEIN CDP1, CHLOROPLASTIC"/>
    <property type="match status" value="1"/>
</dbReference>
<feature type="signal peptide" evidence="2">
    <location>
        <begin position="1"/>
        <end position="18"/>
    </location>
</feature>
<dbReference type="InterPro" id="IPR044685">
    <property type="entry name" value="CPD1-like"/>
</dbReference>
<reference evidence="6 7" key="1">
    <citation type="journal article" date="2018" name="PLoS Genet.">
        <title>Population sequencing reveals clonal diversity and ancestral inbreeding in the grapevine cultivar Chardonnay.</title>
        <authorList>
            <person name="Roach M.J."/>
            <person name="Johnson D.L."/>
            <person name="Bohlmann J."/>
            <person name="van Vuuren H.J."/>
            <person name="Jones S.J."/>
            <person name="Pretorius I.S."/>
            <person name="Schmidt S.A."/>
            <person name="Borneman A.R."/>
        </authorList>
    </citation>
    <scope>NUCLEOTIDE SEQUENCE [LARGE SCALE GENOMIC DNA]</scope>
    <source>
        <strain evidence="7">cv. Chardonnay</strain>
        <tissue evidence="6">Leaf</tissue>
    </source>
</reference>
<evidence type="ECO:0000313" key="7">
    <source>
        <dbReference type="Proteomes" id="UP000288805"/>
    </source>
</evidence>
<feature type="compositionally biased region" description="Polar residues" evidence="1">
    <location>
        <begin position="378"/>
        <end position="387"/>
    </location>
</feature>
<feature type="domain" description="Plastid division protein CDP1-like IMS" evidence="3">
    <location>
        <begin position="616"/>
        <end position="717"/>
    </location>
</feature>
<protein>
    <submittedName>
        <fullName evidence="6">Plastid division protein CDP1, chloroplastic</fullName>
    </submittedName>
</protein>
<gene>
    <name evidence="6" type="primary">CDP1_0</name>
    <name evidence="6" type="ORF">CK203_044101</name>
</gene>
<dbReference type="InterPro" id="IPR058032">
    <property type="entry name" value="CDP1-like_a_solenoid_1"/>
</dbReference>